<dbReference type="SUPFAM" id="SSF53756">
    <property type="entry name" value="UDP-Glycosyltransferase/glycogen phosphorylase"/>
    <property type="match status" value="1"/>
</dbReference>
<protein>
    <recommendedName>
        <fullName evidence="3">Glycosyltransferase family 1 protein</fullName>
    </recommendedName>
</protein>
<evidence type="ECO:0000313" key="1">
    <source>
        <dbReference type="EMBL" id="RFT44809.1"/>
    </source>
</evidence>
<dbReference type="Proteomes" id="UP000259211">
    <property type="component" value="Unassembled WGS sequence"/>
</dbReference>
<dbReference type="RefSeq" id="WP_065672755.1">
    <property type="nucleotide sequence ID" value="NZ_AP031491.1"/>
</dbReference>
<proteinExistence type="predicted"/>
<name>A0A3E2DHB2_9ACTN</name>
<comment type="caution">
    <text evidence="1">The sequence shown here is derived from an EMBL/GenBank/DDBJ whole genome shotgun (WGS) entry which is preliminary data.</text>
</comment>
<dbReference type="Gene3D" id="3.40.50.2000">
    <property type="entry name" value="Glycogen Phosphorylase B"/>
    <property type="match status" value="1"/>
</dbReference>
<dbReference type="AlphaFoldDB" id="A0A3E2DHB2"/>
<evidence type="ECO:0008006" key="3">
    <source>
        <dbReference type="Google" id="ProtNLM"/>
    </source>
</evidence>
<sequence length="356" mass="39813">MTIAIKMGFLDGDPIVDDQGRLVGRGGGTALVERLLKMYPGAVVVDHEDRQCDGFEAKTLSSLDPLETLVINLDVIDSVGVFQTMHREGAEPKILNLQWLPPSHYHHKVNFAAMGLAYALFPTLCSGERTAGEVTELVRRWTISPLAHQARIAWVQPGIRDDLVREHVDPEVPTVLYPAIHLTDNKQPKVFLDVMNRVASEMDVRMEVRLSQRDLASVMAMKMSSPKWASVGPLFGQREEYWEALARMTAFLATAKNEAYGFEYLEALVAGAIGVFPDAAWARKTVPEDYPYFYRTTDEAVSMLKDVLRDPETARNAINDAAGGSLREWILANNERSGGNEAIRKQIEEWFPEIEA</sequence>
<organism evidence="1 2">
    <name type="scientific">Cutibacterium avidum</name>
    <dbReference type="NCBI Taxonomy" id="33010"/>
    <lineage>
        <taxon>Bacteria</taxon>
        <taxon>Bacillati</taxon>
        <taxon>Actinomycetota</taxon>
        <taxon>Actinomycetes</taxon>
        <taxon>Propionibacteriales</taxon>
        <taxon>Propionibacteriaceae</taxon>
        <taxon>Cutibacterium</taxon>
    </lineage>
</organism>
<reference evidence="1 2" key="1">
    <citation type="submission" date="2017-07" db="EMBL/GenBank/DDBJ databases">
        <authorList>
            <person name="Sun Z.S."/>
            <person name="Albrecht U."/>
            <person name="Echele G."/>
            <person name="Lee C.C."/>
        </authorList>
    </citation>
    <scope>NUCLEOTIDE SEQUENCE [LARGE SCALE GENOMIC DNA]</scope>
    <source>
        <strain evidence="1 2">P16-029</strain>
    </source>
</reference>
<gene>
    <name evidence="1" type="ORF">CHT91_04865</name>
</gene>
<accession>A0A3E2DHB2</accession>
<evidence type="ECO:0000313" key="2">
    <source>
        <dbReference type="Proteomes" id="UP000259211"/>
    </source>
</evidence>
<dbReference type="EMBL" id="NOWI01000004">
    <property type="protein sequence ID" value="RFT44809.1"/>
    <property type="molecule type" value="Genomic_DNA"/>
</dbReference>